<keyword evidence="3" id="KW-0251">Elongation factor</keyword>
<dbReference type="InterPro" id="IPR050259">
    <property type="entry name" value="SDR"/>
</dbReference>
<dbReference type="InterPro" id="IPR002347">
    <property type="entry name" value="SDR_fam"/>
</dbReference>
<dbReference type="SUPFAM" id="SSF51735">
    <property type="entry name" value="NAD(P)-binding Rossmann-fold domains"/>
    <property type="match status" value="1"/>
</dbReference>
<organism evidence="3 4">
    <name type="scientific">Alicyclobacillus fodiniaquatilis</name>
    <dbReference type="NCBI Taxonomy" id="1661150"/>
    <lineage>
        <taxon>Bacteria</taxon>
        <taxon>Bacillati</taxon>
        <taxon>Bacillota</taxon>
        <taxon>Bacilli</taxon>
        <taxon>Bacillales</taxon>
        <taxon>Alicyclobacillaceae</taxon>
        <taxon>Alicyclobacillus</taxon>
    </lineage>
</organism>
<dbReference type="NCBIfam" id="NF009466">
    <property type="entry name" value="PRK12826.1-2"/>
    <property type="match status" value="1"/>
</dbReference>
<dbReference type="Proteomes" id="UP001597079">
    <property type="component" value="Unassembled WGS sequence"/>
</dbReference>
<name>A0ABW4JP37_9BACL</name>
<keyword evidence="3" id="KW-0648">Protein biosynthesis</keyword>
<dbReference type="RefSeq" id="WP_377945234.1">
    <property type="nucleotide sequence ID" value="NZ_JBHUCX010000092.1"/>
</dbReference>
<dbReference type="PANTHER" id="PTHR42879:SF2">
    <property type="entry name" value="3-OXOACYL-[ACYL-CARRIER-PROTEIN] REDUCTASE FABG"/>
    <property type="match status" value="1"/>
</dbReference>
<evidence type="ECO:0000259" key="2">
    <source>
        <dbReference type="SMART" id="SM00822"/>
    </source>
</evidence>
<sequence length="265" mass="28111">MEEERIDIEQVNHISAPSVDGQRKRVAIVTGASRGIGRAVAIELARTGVSVVVNYRQQQAAAQQVVETCNAQGVSAISVKADVTDEQAVKQLFVAATALGTPSILVNNAGLADHGLLMDLSVQQWRHIIDTNLTSVFLCSREAIPYMRHWGSGRIVNISSIHGLYGASNEAAYAASKGAMNALTKSLAQELGSLQITVNAVAPGVIETEMLGMFSREEQLDMVDATPVGRLGQPEDVAALVRFLVSDAASFLTGQVISPNGGRMT</sequence>
<dbReference type="PROSITE" id="PS00061">
    <property type="entry name" value="ADH_SHORT"/>
    <property type="match status" value="1"/>
</dbReference>
<evidence type="ECO:0000313" key="4">
    <source>
        <dbReference type="Proteomes" id="UP001597079"/>
    </source>
</evidence>
<dbReference type="InterPro" id="IPR057326">
    <property type="entry name" value="KR_dom"/>
</dbReference>
<dbReference type="NCBIfam" id="NF047420">
    <property type="entry name" value="EF_P_mod_YmfI"/>
    <property type="match status" value="1"/>
</dbReference>
<dbReference type="Pfam" id="PF13561">
    <property type="entry name" value="adh_short_C2"/>
    <property type="match status" value="1"/>
</dbReference>
<dbReference type="NCBIfam" id="NF005559">
    <property type="entry name" value="PRK07231.1"/>
    <property type="match status" value="1"/>
</dbReference>
<accession>A0ABW4JP37</accession>
<evidence type="ECO:0000313" key="3">
    <source>
        <dbReference type="EMBL" id="MFD1677330.1"/>
    </source>
</evidence>
<reference evidence="4" key="1">
    <citation type="journal article" date="2019" name="Int. J. Syst. Evol. Microbiol.">
        <title>The Global Catalogue of Microorganisms (GCM) 10K type strain sequencing project: providing services to taxonomists for standard genome sequencing and annotation.</title>
        <authorList>
            <consortium name="The Broad Institute Genomics Platform"/>
            <consortium name="The Broad Institute Genome Sequencing Center for Infectious Disease"/>
            <person name="Wu L."/>
            <person name="Ma J."/>
        </authorList>
    </citation>
    <scope>NUCLEOTIDE SEQUENCE [LARGE SCALE GENOMIC DNA]</scope>
    <source>
        <strain evidence="4">CGMCC 1.12286</strain>
    </source>
</reference>
<evidence type="ECO:0000256" key="1">
    <source>
        <dbReference type="ARBA" id="ARBA00006484"/>
    </source>
</evidence>
<feature type="domain" description="Ketoreductase" evidence="2">
    <location>
        <begin position="25"/>
        <end position="209"/>
    </location>
</feature>
<dbReference type="InterPro" id="IPR020904">
    <property type="entry name" value="Sc_DH/Rdtase_CS"/>
</dbReference>
<comment type="similarity">
    <text evidence="1">Belongs to the short-chain dehydrogenases/reductases (SDR) family.</text>
</comment>
<protein>
    <submittedName>
        <fullName evidence="3">Elongation factor P 5-aminopentanone reductase</fullName>
    </submittedName>
</protein>
<dbReference type="SMART" id="SM00822">
    <property type="entry name" value="PKS_KR"/>
    <property type="match status" value="1"/>
</dbReference>
<dbReference type="PANTHER" id="PTHR42879">
    <property type="entry name" value="3-OXOACYL-(ACYL-CARRIER-PROTEIN) REDUCTASE"/>
    <property type="match status" value="1"/>
</dbReference>
<dbReference type="Gene3D" id="3.40.50.720">
    <property type="entry name" value="NAD(P)-binding Rossmann-like Domain"/>
    <property type="match status" value="1"/>
</dbReference>
<dbReference type="InterPro" id="IPR036291">
    <property type="entry name" value="NAD(P)-bd_dom_sf"/>
</dbReference>
<dbReference type="EMBL" id="JBHUCX010000092">
    <property type="protein sequence ID" value="MFD1677330.1"/>
    <property type="molecule type" value="Genomic_DNA"/>
</dbReference>
<comment type="caution">
    <text evidence="3">The sequence shown here is derived from an EMBL/GenBank/DDBJ whole genome shotgun (WGS) entry which is preliminary data.</text>
</comment>
<dbReference type="PRINTS" id="PR00081">
    <property type="entry name" value="GDHRDH"/>
</dbReference>
<keyword evidence="4" id="KW-1185">Reference proteome</keyword>
<gene>
    <name evidence="3" type="primary">ymfI</name>
    <name evidence="3" type="ORF">ACFSB2_21895</name>
</gene>
<dbReference type="PRINTS" id="PR00080">
    <property type="entry name" value="SDRFAMILY"/>
</dbReference>
<proteinExistence type="inferred from homology"/>
<dbReference type="GO" id="GO:0003746">
    <property type="term" value="F:translation elongation factor activity"/>
    <property type="evidence" value="ECO:0007669"/>
    <property type="project" value="UniProtKB-KW"/>
</dbReference>